<dbReference type="Proteomes" id="UP000253273">
    <property type="component" value="Chromosome"/>
</dbReference>
<proteinExistence type="predicted"/>
<sequence>MSSGLYGSEQLSELVRGESVLDGAFECLRRIWSRPDALNGQTLTDSEYRTRLLEHHLAAQEPKLYDELNASMGDHPVMNLDSGCGVIMDALSLREGFQLLNDLPDEHGWVVTLEWAGVERLPSETTFMCREWFDAHSPSAVNRDDYRFVGDLDVPQLPASDPSFVWTRHPDRRLEESFKGNYSSEAMIDIYSDTKGLLEDIVAESVHDEFLVTSDHGYVNVQDTNPYVLSDSNEDALSSKFSGRHREVADDYALDQLHDAGVIERAGGHYVVKGHYHPTKPGATKHIRHGGLSLPECMTPVLRITT</sequence>
<dbReference type="RefSeq" id="WP_114586573.1">
    <property type="nucleotide sequence ID" value="NZ_CP031150.1"/>
</dbReference>
<dbReference type="OrthoDB" id="297128at2157"/>
<keyword evidence="2" id="KW-1185">Reference proteome</keyword>
<protein>
    <recommendedName>
        <fullName evidence="3">Alkaline phosphatase family protein</fullName>
    </recommendedName>
</protein>
<evidence type="ECO:0008006" key="3">
    <source>
        <dbReference type="Google" id="ProtNLM"/>
    </source>
</evidence>
<evidence type="ECO:0000313" key="2">
    <source>
        <dbReference type="Proteomes" id="UP000253273"/>
    </source>
</evidence>
<dbReference type="GeneID" id="37284518"/>
<reference evidence="1 2" key="1">
    <citation type="submission" date="2018-07" db="EMBL/GenBank/DDBJ databases">
        <title>Genome sequences of Haloplanus sp. CBA1113.</title>
        <authorList>
            <person name="Kim Y.B."/>
            <person name="Roh S.W."/>
        </authorList>
    </citation>
    <scope>NUCLEOTIDE SEQUENCE [LARGE SCALE GENOMIC DNA]</scope>
    <source>
        <strain evidence="1 2">CBA1113</strain>
    </source>
</reference>
<dbReference type="KEGG" id="haj:DU500_13995"/>
<dbReference type="EMBL" id="CP031150">
    <property type="protein sequence ID" value="AXG07446.1"/>
    <property type="molecule type" value="Genomic_DNA"/>
</dbReference>
<dbReference type="AlphaFoldDB" id="A0A345E5H4"/>
<name>A0A345E5H4_9EURY</name>
<accession>A0A345E5H4</accession>
<evidence type="ECO:0000313" key="1">
    <source>
        <dbReference type="EMBL" id="AXG07446.1"/>
    </source>
</evidence>
<gene>
    <name evidence="1" type="ORF">DU500_13995</name>
</gene>
<organism evidence="1 2">
    <name type="scientific">Haloplanus rubicundus</name>
    <dbReference type="NCBI Taxonomy" id="1547898"/>
    <lineage>
        <taxon>Archaea</taxon>
        <taxon>Methanobacteriati</taxon>
        <taxon>Methanobacteriota</taxon>
        <taxon>Stenosarchaea group</taxon>
        <taxon>Halobacteria</taxon>
        <taxon>Halobacteriales</taxon>
        <taxon>Haloferacaceae</taxon>
        <taxon>Haloplanus</taxon>
    </lineage>
</organism>